<evidence type="ECO:0000313" key="2">
    <source>
        <dbReference type="Proteomes" id="UP000195755"/>
    </source>
</evidence>
<dbReference type="AlphaFoldDB" id="A0A1Z2L8M8"/>
<name>A0A1Z2L8M8_9ACTN</name>
<organism evidence="1 2">
    <name type="scientific">Streptomyces albireticuli</name>
    <dbReference type="NCBI Taxonomy" id="1940"/>
    <lineage>
        <taxon>Bacteria</taxon>
        <taxon>Bacillati</taxon>
        <taxon>Actinomycetota</taxon>
        <taxon>Actinomycetes</taxon>
        <taxon>Kitasatosporales</taxon>
        <taxon>Streptomycetaceae</taxon>
        <taxon>Streptomyces</taxon>
    </lineage>
</organism>
<accession>A0A1Z2L8M8</accession>
<dbReference type="EMBL" id="CP021744">
    <property type="protein sequence ID" value="ARZ70657.1"/>
    <property type="molecule type" value="Genomic_DNA"/>
</dbReference>
<reference evidence="1 2" key="1">
    <citation type="submission" date="2017-06" db="EMBL/GenBank/DDBJ databases">
        <title>Streptomyces albireticuli Genome sequencing and assembly.</title>
        <authorList>
            <person name="Wang Y."/>
            <person name="Du B."/>
            <person name="Ding Y."/>
            <person name="Liu H."/>
            <person name="Hou Q."/>
            <person name="Liu K."/>
            <person name="Yao L."/>
            <person name="Wang C."/>
        </authorList>
    </citation>
    <scope>NUCLEOTIDE SEQUENCE [LARGE SCALE GENOMIC DNA]</scope>
    <source>
        <strain evidence="1 2">MDJK11</strain>
    </source>
</reference>
<sequence length="69" mass="7627">MTLRVQPGELEKFAGQLRRAADDAYDMLAHADRYTKVSLVQGACRGWWSGSTRTYGKPCSARCDTSPTS</sequence>
<evidence type="ECO:0000313" key="1">
    <source>
        <dbReference type="EMBL" id="ARZ70657.1"/>
    </source>
</evidence>
<proteinExistence type="predicted"/>
<dbReference type="OrthoDB" id="4224230at2"/>
<dbReference type="KEGG" id="salj:SMD11_5065"/>
<protein>
    <submittedName>
        <fullName evidence="1">Uncharacterized protein</fullName>
    </submittedName>
</protein>
<dbReference type="RefSeq" id="WP_087928577.1">
    <property type="nucleotide sequence ID" value="NZ_CP021744.1"/>
</dbReference>
<gene>
    <name evidence="1" type="ORF">SMD11_5065</name>
</gene>
<dbReference type="Proteomes" id="UP000195755">
    <property type="component" value="Chromosome"/>
</dbReference>